<keyword evidence="2" id="KW-1185">Reference proteome</keyword>
<dbReference type="EMBL" id="CP000155">
    <property type="protein sequence ID" value="ABC28577.1"/>
    <property type="molecule type" value="Genomic_DNA"/>
</dbReference>
<organism evidence="1 2">
    <name type="scientific">Hahella chejuensis (strain KCTC 2396)</name>
    <dbReference type="NCBI Taxonomy" id="349521"/>
    <lineage>
        <taxon>Bacteria</taxon>
        <taxon>Pseudomonadati</taxon>
        <taxon>Pseudomonadota</taxon>
        <taxon>Gammaproteobacteria</taxon>
        <taxon>Oceanospirillales</taxon>
        <taxon>Hahellaceae</taxon>
        <taxon>Hahella</taxon>
    </lineage>
</organism>
<dbReference type="AlphaFoldDB" id="Q2SL97"/>
<name>Q2SL97_HAHCH</name>
<evidence type="ECO:0000313" key="2">
    <source>
        <dbReference type="Proteomes" id="UP000000238"/>
    </source>
</evidence>
<proteinExistence type="predicted"/>
<dbReference type="Proteomes" id="UP000000238">
    <property type="component" value="Chromosome"/>
</dbReference>
<reference evidence="1 2" key="1">
    <citation type="journal article" date="2005" name="Nucleic Acids Res.">
        <title>Genomic blueprint of Hahella chejuensis, a marine microbe producing an algicidal agent.</title>
        <authorList>
            <person name="Jeong H."/>
            <person name="Yim J.H."/>
            <person name="Lee C."/>
            <person name="Choi S.-H."/>
            <person name="Park Y.K."/>
            <person name="Yoon S.H."/>
            <person name="Hur C.-G."/>
            <person name="Kang H.-Y."/>
            <person name="Kim D."/>
            <person name="Lee H.H."/>
            <person name="Park K.H."/>
            <person name="Park S.-H."/>
            <person name="Park H.-S."/>
            <person name="Lee H.K."/>
            <person name="Oh T.K."/>
            <person name="Kim J.F."/>
        </authorList>
    </citation>
    <scope>NUCLEOTIDE SEQUENCE [LARGE SCALE GENOMIC DNA]</scope>
    <source>
        <strain evidence="1 2">KCTC 2396</strain>
    </source>
</reference>
<dbReference type="HOGENOM" id="CLU_598213_0_0_6"/>
<dbReference type="KEGG" id="hch:HCH_01730"/>
<evidence type="ECO:0000313" key="1">
    <source>
        <dbReference type="EMBL" id="ABC28577.1"/>
    </source>
</evidence>
<accession>Q2SL97</accession>
<gene>
    <name evidence="1" type="ordered locus">HCH_01730</name>
</gene>
<protein>
    <submittedName>
        <fullName evidence="1">Uncharacterized protein</fullName>
    </submittedName>
</protein>
<sequence length="457" mass="51071">MAGFRPQRTLIVVNFFIRKLKQIPQPASHFLTPFRGSATNLNGRMVYQLIGESMSQHAQDGFGVVPPVKQSDGFLQLCVADAFRLVAKAPQNRHRIKSAQMIHEIRGACRNQTLSFFSGAFSRLHVVFDDLTQIVDGIEIYVGEFADFFLYVPGNSDIHHKHGFMLASLERLLHRAFAKNRQRTGGGSDNDIRTVQIFRDVGKPYSAAMEFSGQISGPGERAIGDNQRTHPGAVQMTRHQLNRLAGANQQGGILLHIGENMRRHAYRRISNGDGVFSNRRLGPHPLRDSECMLKQAIQWAAQRTSGSAGSMRFFHLPKNLRLAQHHGINAAGDAHHVLRSIFIIIYIAAGFQLGEADLMVLPKPLYQAYFIRFSRGGAVQLRAIARGKDCDFVDVGAAAQALQRISQLFRAERHLLPDRNRGGFMINTYNKKRHNNQDISQAGDHFNALTAAYNDLS</sequence>